<feature type="chain" id="PRO_5012978867" evidence="1">
    <location>
        <begin position="29"/>
        <end position="156"/>
    </location>
</feature>
<gene>
    <name evidence="2" type="ORF">SAMN02745126_04631</name>
</gene>
<dbReference type="STRING" id="225324.SAMN02745126_04631"/>
<dbReference type="InterPro" id="IPR012899">
    <property type="entry name" value="LTXXQ"/>
</dbReference>
<protein>
    <submittedName>
        <fullName evidence="2">Protein refolding chaperone Spy/CpxP family</fullName>
    </submittedName>
</protein>
<evidence type="ECO:0000256" key="1">
    <source>
        <dbReference type="SAM" id="SignalP"/>
    </source>
</evidence>
<reference evidence="3" key="1">
    <citation type="submission" date="2017-02" db="EMBL/GenBank/DDBJ databases">
        <authorList>
            <person name="Varghese N."/>
            <person name="Submissions S."/>
        </authorList>
    </citation>
    <scope>NUCLEOTIDE SEQUENCE [LARGE SCALE GENOMIC DNA]</scope>
    <source>
        <strain evidence="3">ATCC 27094</strain>
    </source>
</reference>
<organism evidence="2 3">
    <name type="scientific">Enhydrobacter aerosaccus</name>
    <dbReference type="NCBI Taxonomy" id="225324"/>
    <lineage>
        <taxon>Bacteria</taxon>
        <taxon>Pseudomonadati</taxon>
        <taxon>Pseudomonadota</taxon>
        <taxon>Alphaproteobacteria</taxon>
        <taxon>Hyphomicrobiales</taxon>
        <taxon>Enhydrobacter</taxon>
    </lineage>
</organism>
<sequence>MTTLTLKTAFATLLAGSLALTAGGMAYAKPDGQSFDPAQFQQRVEKRVDRALDGTDATAEQKKKIADILGQTFKDMKPLRDQRIENRKAMQDALQAPTIDPAKIESLRTDQMKIADASSRLFTKALTDAGNVLTAQQRQAFFKNWDSHDRHHPRHQ</sequence>
<dbReference type="Proteomes" id="UP000190092">
    <property type="component" value="Unassembled WGS sequence"/>
</dbReference>
<feature type="signal peptide" evidence="1">
    <location>
        <begin position="1"/>
        <end position="28"/>
    </location>
</feature>
<dbReference type="EMBL" id="FUWJ01000008">
    <property type="protein sequence ID" value="SKA27240.1"/>
    <property type="molecule type" value="Genomic_DNA"/>
</dbReference>
<dbReference type="AlphaFoldDB" id="A0A1T4SFX6"/>
<dbReference type="Pfam" id="PF07813">
    <property type="entry name" value="LTXXQ"/>
    <property type="match status" value="1"/>
</dbReference>
<proteinExistence type="predicted"/>
<dbReference type="RefSeq" id="WP_170921081.1">
    <property type="nucleotide sequence ID" value="NZ_FUWJ01000008.1"/>
</dbReference>
<keyword evidence="3" id="KW-1185">Reference proteome</keyword>
<dbReference type="Gene3D" id="1.20.120.1490">
    <property type="match status" value="1"/>
</dbReference>
<evidence type="ECO:0000313" key="2">
    <source>
        <dbReference type="EMBL" id="SKA27240.1"/>
    </source>
</evidence>
<keyword evidence="1" id="KW-0732">Signal</keyword>
<name>A0A1T4SFX6_9HYPH</name>
<evidence type="ECO:0000313" key="3">
    <source>
        <dbReference type="Proteomes" id="UP000190092"/>
    </source>
</evidence>
<accession>A0A1T4SFX6</accession>